<dbReference type="Gene3D" id="3.40.50.12230">
    <property type="match status" value="1"/>
</dbReference>
<dbReference type="HAMAP" id="MF_00182">
    <property type="entry name" value="Formyl_trans"/>
    <property type="match status" value="1"/>
</dbReference>
<comment type="similarity">
    <text evidence="1 5">Belongs to the Fmt family.</text>
</comment>
<dbReference type="Pfam" id="PF02911">
    <property type="entry name" value="Formyl_trans_C"/>
    <property type="match status" value="1"/>
</dbReference>
<dbReference type="CDD" id="cd08704">
    <property type="entry name" value="Met_tRNA_FMT_C"/>
    <property type="match status" value="1"/>
</dbReference>
<dbReference type="EMBL" id="JWSW01000021">
    <property type="protein sequence ID" value="KIJ88819.1"/>
    <property type="molecule type" value="Genomic_DNA"/>
</dbReference>
<gene>
    <name evidence="5" type="primary">fmt</name>
    <name evidence="8" type="ORF">SB78_03445</name>
</gene>
<evidence type="ECO:0000259" key="7">
    <source>
        <dbReference type="Pfam" id="PF02911"/>
    </source>
</evidence>
<comment type="caution">
    <text evidence="8">The sequence shown here is derived from an EMBL/GenBank/DDBJ whole genome shotgun (WGS) entry which is preliminary data.</text>
</comment>
<feature type="domain" description="Formyl transferase C-terminal" evidence="7">
    <location>
        <begin position="200"/>
        <end position="294"/>
    </location>
</feature>
<dbReference type="InterPro" id="IPR002376">
    <property type="entry name" value="Formyl_transf_N"/>
</dbReference>
<evidence type="ECO:0000313" key="9">
    <source>
        <dbReference type="Proteomes" id="UP000031952"/>
    </source>
</evidence>
<dbReference type="Proteomes" id="UP000031952">
    <property type="component" value="Unassembled WGS sequence"/>
</dbReference>
<organism evidence="8 9">
    <name type="scientific">Rickettsia asembonensis</name>
    <dbReference type="NCBI Taxonomy" id="1068590"/>
    <lineage>
        <taxon>Bacteria</taxon>
        <taxon>Pseudomonadati</taxon>
        <taxon>Pseudomonadota</taxon>
        <taxon>Alphaproteobacteria</taxon>
        <taxon>Rickettsiales</taxon>
        <taxon>Rickettsiaceae</taxon>
        <taxon>Rickettsieae</taxon>
        <taxon>Rickettsia</taxon>
        <taxon>spotted fever group</taxon>
    </lineage>
</organism>
<comment type="function">
    <text evidence="5">Attaches a formyl group to the free amino group of methionyl-tRNA(fMet). The formyl group appears to play a dual role in the initiator identity of N-formylmethionyl-tRNA by promoting its recognition by IF2 and preventing the misappropriation of this tRNA by the elongation apparatus.</text>
</comment>
<dbReference type="AlphaFoldDB" id="A0A0C2QY91"/>
<comment type="catalytic activity">
    <reaction evidence="5">
        <text>L-methionyl-tRNA(fMet) + (6R)-10-formyltetrahydrofolate = N-formyl-L-methionyl-tRNA(fMet) + (6S)-5,6,7,8-tetrahydrofolate + H(+)</text>
        <dbReference type="Rhea" id="RHEA:24380"/>
        <dbReference type="Rhea" id="RHEA-COMP:9952"/>
        <dbReference type="Rhea" id="RHEA-COMP:9953"/>
        <dbReference type="ChEBI" id="CHEBI:15378"/>
        <dbReference type="ChEBI" id="CHEBI:57453"/>
        <dbReference type="ChEBI" id="CHEBI:78530"/>
        <dbReference type="ChEBI" id="CHEBI:78844"/>
        <dbReference type="ChEBI" id="CHEBI:195366"/>
        <dbReference type="EC" id="2.1.2.9"/>
    </reaction>
</comment>
<evidence type="ECO:0000256" key="5">
    <source>
        <dbReference type="HAMAP-Rule" id="MF_00182"/>
    </source>
</evidence>
<dbReference type="CDD" id="cd08646">
    <property type="entry name" value="FMT_core_Met-tRNA-FMT_N"/>
    <property type="match status" value="1"/>
</dbReference>
<dbReference type="Pfam" id="PF00551">
    <property type="entry name" value="Formyl_trans_N"/>
    <property type="match status" value="1"/>
</dbReference>
<dbReference type="SUPFAM" id="SSF50486">
    <property type="entry name" value="FMT C-terminal domain-like"/>
    <property type="match status" value="1"/>
</dbReference>
<dbReference type="PANTHER" id="PTHR11138:SF5">
    <property type="entry name" value="METHIONYL-TRNA FORMYLTRANSFERASE, MITOCHONDRIAL"/>
    <property type="match status" value="1"/>
</dbReference>
<dbReference type="EC" id="2.1.2.9" evidence="2 5"/>
<dbReference type="InterPro" id="IPR011034">
    <property type="entry name" value="Formyl_transferase-like_C_sf"/>
</dbReference>
<evidence type="ECO:0000256" key="4">
    <source>
        <dbReference type="ARBA" id="ARBA00022917"/>
    </source>
</evidence>
<evidence type="ECO:0000256" key="3">
    <source>
        <dbReference type="ARBA" id="ARBA00022679"/>
    </source>
</evidence>
<feature type="binding site" evidence="5">
    <location>
        <begin position="108"/>
        <end position="111"/>
    </location>
    <ligand>
        <name>(6S)-5,6,7,8-tetrahydrofolate</name>
        <dbReference type="ChEBI" id="CHEBI:57453"/>
    </ligand>
</feature>
<keyword evidence="9" id="KW-1185">Reference proteome</keyword>
<proteinExistence type="inferred from homology"/>
<evidence type="ECO:0000256" key="1">
    <source>
        <dbReference type="ARBA" id="ARBA00010699"/>
    </source>
</evidence>
<keyword evidence="3 5" id="KW-0808">Transferase</keyword>
<dbReference type="InterPro" id="IPR041711">
    <property type="entry name" value="Met-tRNA-FMT_N"/>
</dbReference>
<dbReference type="InterPro" id="IPR044135">
    <property type="entry name" value="Met-tRNA-FMT_C"/>
</dbReference>
<dbReference type="InterPro" id="IPR036477">
    <property type="entry name" value="Formyl_transf_N_sf"/>
</dbReference>
<dbReference type="RefSeq" id="WP_041078722.1">
    <property type="nucleotide sequence ID" value="NZ_JWSW01000021.1"/>
</dbReference>
<evidence type="ECO:0000259" key="6">
    <source>
        <dbReference type="Pfam" id="PF00551"/>
    </source>
</evidence>
<dbReference type="SUPFAM" id="SSF53328">
    <property type="entry name" value="Formyltransferase"/>
    <property type="match status" value="1"/>
</dbReference>
<dbReference type="InterPro" id="IPR005793">
    <property type="entry name" value="Formyl_trans_C"/>
</dbReference>
<dbReference type="GO" id="GO:0004479">
    <property type="term" value="F:methionyl-tRNA formyltransferase activity"/>
    <property type="evidence" value="ECO:0007669"/>
    <property type="project" value="UniProtKB-UniRule"/>
</dbReference>
<evidence type="ECO:0000313" key="8">
    <source>
        <dbReference type="EMBL" id="KIJ88819.1"/>
    </source>
</evidence>
<protein>
    <recommendedName>
        <fullName evidence="2 5">Methionyl-tRNA formyltransferase</fullName>
        <ecNumber evidence="2 5">2.1.2.9</ecNumber>
    </recommendedName>
</protein>
<dbReference type="NCBIfam" id="TIGR00460">
    <property type="entry name" value="fmt"/>
    <property type="match status" value="1"/>
</dbReference>
<accession>A0A0C2QY91</accession>
<sequence>MKVIFMGTPEFAVPALKKLITHHEVKAVFTQQPKAKGRGLNLVKSPIHQLAFEHQIPVYTPSTLRNDETINLINKVNADIIVVIAYGFIVPKAILEAKKYGCLNIHPSDLPRHRGAAPLPRTIIEGDRKSSVCIMRMDAGLDTGDILMKEDFDLEERTTLEELHNKCANLGAKLLIKTLANIDNIVPIKQSSDGVTYAHKLTKEEGKINWHESAYKIDCKIRGMNPWPGAYFSYNDKIIKILEAEYLNAEHHFTSGTVISDKLEIACGSGILRVKKLQQESKKALNIEEFLRGTNILKDTILK</sequence>
<dbReference type="GO" id="GO:0005829">
    <property type="term" value="C:cytosol"/>
    <property type="evidence" value="ECO:0007669"/>
    <property type="project" value="TreeGrafter"/>
</dbReference>
<keyword evidence="4 5" id="KW-0648">Protein biosynthesis</keyword>
<name>A0A0C2QY91_9RICK</name>
<reference evidence="8 9" key="1">
    <citation type="submission" date="2014-12" db="EMBL/GenBank/DDBJ databases">
        <title>Whole genome sequence of Candidatus Rickettsia asemboensis strain NMRCii isolated from cat fleas in west Kenya.</title>
        <authorList>
            <person name="Jima D."/>
            <person name="Luce-Fedrow A."/>
            <person name="Yang Y."/>
            <person name="Maina A.N."/>
            <person name="Snesrud E.C."/>
            <person name="Jarman R.G."/>
            <person name="Richards A.L."/>
            <person name="Hang J."/>
        </authorList>
    </citation>
    <scope>NUCLEOTIDE SEQUENCE [LARGE SCALE GENOMIC DNA]</scope>
    <source>
        <strain evidence="8 9">NMRCii</strain>
    </source>
</reference>
<evidence type="ECO:0000256" key="2">
    <source>
        <dbReference type="ARBA" id="ARBA00012261"/>
    </source>
</evidence>
<dbReference type="InterPro" id="IPR005794">
    <property type="entry name" value="Fmt"/>
</dbReference>
<dbReference type="PANTHER" id="PTHR11138">
    <property type="entry name" value="METHIONYL-TRNA FORMYLTRANSFERASE"/>
    <property type="match status" value="1"/>
</dbReference>
<feature type="domain" description="Formyl transferase N-terminal" evidence="6">
    <location>
        <begin position="1"/>
        <end position="178"/>
    </location>
</feature>